<organism evidence="1 2">
    <name type="scientific">Pandoraea faecigallinarum</name>
    <dbReference type="NCBI Taxonomy" id="656179"/>
    <lineage>
        <taxon>Bacteria</taxon>
        <taxon>Pseudomonadati</taxon>
        <taxon>Pseudomonadota</taxon>
        <taxon>Betaproteobacteria</taxon>
        <taxon>Burkholderiales</taxon>
        <taxon>Burkholderiaceae</taxon>
        <taxon>Pandoraea</taxon>
    </lineage>
</organism>
<dbReference type="Proteomes" id="UP000035651">
    <property type="component" value="Chromosome"/>
</dbReference>
<proteinExistence type="predicted"/>
<dbReference type="KEGG" id="pfg:AB870_23120"/>
<gene>
    <name evidence="1" type="ORF">AB870_23120</name>
</gene>
<sequence>MSDAPTRGGPRDESTAVTDALLVIDTVTLLDSPADSSHSPDSSRSCVHADRTSHVGGDACYCLAPGAQALRGVRASTWTIDVPVGERLRLRWTPLAMRGEHAVLLELSLTDEAVLGDLRLHVEDHAVRYAPQPGKPQEAVAREAPDAYWQADVVASGTADLGIDAIVTDRDATVLARFGWTLRIVVP</sequence>
<protein>
    <recommendedName>
        <fullName evidence="3">Inclusion body protein</fullName>
    </recommendedName>
</protein>
<dbReference type="PATRIC" id="fig|656179.3.peg.4941"/>
<accession>A0A0H3WVY3</accession>
<reference evidence="1" key="1">
    <citation type="submission" date="2016-06" db="EMBL/GenBank/DDBJ databases">
        <title>Complete Genome Sequence of Pandoraea faecigallinarum DSM-23572.</title>
        <authorList>
            <person name="Yong D."/>
            <person name="Ee R."/>
            <person name="Lim Y.-L."/>
            <person name="Yin W.-F."/>
            <person name="Chan K.-G."/>
        </authorList>
    </citation>
    <scope>NUCLEOTIDE SEQUENCE</scope>
    <source>
        <strain evidence="1">DSM 23572</strain>
    </source>
</reference>
<name>A0A0H3WVY3_9BURK</name>
<evidence type="ECO:0000313" key="2">
    <source>
        <dbReference type="Proteomes" id="UP000035651"/>
    </source>
</evidence>
<dbReference type="RefSeq" id="WP_047904837.1">
    <property type="nucleotide sequence ID" value="NZ_CP011807.3"/>
</dbReference>
<dbReference type="STRING" id="656179.AB870_23120"/>
<evidence type="ECO:0008006" key="3">
    <source>
        <dbReference type="Google" id="ProtNLM"/>
    </source>
</evidence>
<dbReference type="Gene3D" id="2.60.40.3910">
    <property type="entry name" value="Inclusion body protein"/>
    <property type="match status" value="1"/>
</dbReference>
<dbReference type="OrthoDB" id="8941074at2"/>
<dbReference type="InterPro" id="IPR038712">
    <property type="entry name" value="PixA-like_sf"/>
</dbReference>
<keyword evidence="2" id="KW-1185">Reference proteome</keyword>
<dbReference type="EMBL" id="CP011807">
    <property type="protein sequence ID" value="AKM32369.1"/>
    <property type="molecule type" value="Genomic_DNA"/>
</dbReference>
<evidence type="ECO:0000313" key="1">
    <source>
        <dbReference type="EMBL" id="AKM32369.1"/>
    </source>
</evidence>
<dbReference type="AlphaFoldDB" id="A0A0H3WVY3"/>